<dbReference type="Proteomes" id="UP001153332">
    <property type="component" value="Unassembled WGS sequence"/>
</dbReference>
<keyword evidence="2" id="KW-1185">Reference proteome</keyword>
<proteinExistence type="predicted"/>
<dbReference type="EMBL" id="JAPUUL010002002">
    <property type="protein sequence ID" value="KAJ8126140.1"/>
    <property type="molecule type" value="Genomic_DNA"/>
</dbReference>
<evidence type="ECO:0000313" key="1">
    <source>
        <dbReference type="EMBL" id="KAJ8126140.1"/>
    </source>
</evidence>
<name>A0ACC2JF92_9PEZI</name>
<comment type="caution">
    <text evidence="1">The sequence shown here is derived from an EMBL/GenBank/DDBJ whole genome shotgun (WGS) entry which is preliminary data.</text>
</comment>
<accession>A0ACC2JF92</accession>
<protein>
    <submittedName>
        <fullName evidence="1">Uncharacterized protein</fullName>
    </submittedName>
</protein>
<evidence type="ECO:0000313" key="2">
    <source>
        <dbReference type="Proteomes" id="UP001153332"/>
    </source>
</evidence>
<organism evidence="1 2">
    <name type="scientific">Lasiodiplodia mahajangana</name>
    <dbReference type="NCBI Taxonomy" id="1108764"/>
    <lineage>
        <taxon>Eukaryota</taxon>
        <taxon>Fungi</taxon>
        <taxon>Dikarya</taxon>
        <taxon>Ascomycota</taxon>
        <taxon>Pezizomycotina</taxon>
        <taxon>Dothideomycetes</taxon>
        <taxon>Dothideomycetes incertae sedis</taxon>
        <taxon>Botryosphaeriales</taxon>
        <taxon>Botryosphaeriaceae</taxon>
        <taxon>Lasiodiplodia</taxon>
    </lineage>
</organism>
<gene>
    <name evidence="1" type="ORF">O1611_g7499</name>
</gene>
<reference evidence="1" key="1">
    <citation type="submission" date="2022-12" db="EMBL/GenBank/DDBJ databases">
        <title>Genome Sequence of Lasiodiplodia mahajangana.</title>
        <authorList>
            <person name="Buettner E."/>
        </authorList>
    </citation>
    <scope>NUCLEOTIDE SEQUENCE</scope>
    <source>
        <strain evidence="1">VT137</strain>
    </source>
</reference>
<sequence>MTSKATDEPEIKWSLWSGQVVGNRINPIYLGIGVRGYQIQSQVLRVPDRWGIFSPGPPRLQANEGFSFICAGTPVALEALFAIILFSILFSVGRISPLIIAVGLSPLMSVATMVYFLLKTSPQRAPGYVFDDWKARLE</sequence>